<dbReference type="InterPro" id="IPR046947">
    <property type="entry name" value="LytR-like"/>
</dbReference>
<keyword evidence="5" id="KW-1185">Reference proteome</keyword>
<feature type="domain" description="Response regulatory" evidence="2">
    <location>
        <begin position="3"/>
        <end position="114"/>
    </location>
</feature>
<dbReference type="RefSeq" id="WP_186959209.1">
    <property type="nucleotide sequence ID" value="NZ_JACOOI010000008.1"/>
</dbReference>
<feature type="modified residue" description="4-aspartylphosphate" evidence="1">
    <location>
        <position position="54"/>
    </location>
</feature>
<dbReference type="SMART" id="SM00850">
    <property type="entry name" value="LytTR"/>
    <property type="match status" value="1"/>
</dbReference>
<dbReference type="EMBL" id="JACOOI010000008">
    <property type="protein sequence ID" value="MBC5643110.1"/>
    <property type="molecule type" value="Genomic_DNA"/>
</dbReference>
<evidence type="ECO:0000313" key="4">
    <source>
        <dbReference type="EMBL" id="MBC5643110.1"/>
    </source>
</evidence>
<accession>A0ABR7E021</accession>
<sequence length="246" mass="28119">MIRCIAIDDEPLALTQITGYISKVPFLQLVKACSNALEALDVIASQPVDLIFADINMPDLSGMDFIKSLVKKPLVIFTTAYSEYAIEGYRVDAIDYLLKPFGYSDFLKAANKALRQMELLNAPPSPPPVKEENGQPENNALYIKADYKMVRIDMNKIIYIESQNEYVRIFTEDQKPVMSLLSMKLLEERLPLDKFMRVHRSYMVNLSKITAVANNRIIFGKDVYIPIGNQYKDKFTLYLETHFLGK</sequence>
<dbReference type="Gene3D" id="2.40.50.1020">
    <property type="entry name" value="LytTr DNA-binding domain"/>
    <property type="match status" value="1"/>
</dbReference>
<dbReference type="PANTHER" id="PTHR37299">
    <property type="entry name" value="TRANSCRIPTIONAL REGULATOR-RELATED"/>
    <property type="match status" value="1"/>
</dbReference>
<dbReference type="Pfam" id="PF00072">
    <property type="entry name" value="Response_reg"/>
    <property type="match status" value="1"/>
</dbReference>
<comment type="caution">
    <text evidence="4">The sequence shown here is derived from an EMBL/GenBank/DDBJ whole genome shotgun (WGS) entry which is preliminary data.</text>
</comment>
<proteinExistence type="predicted"/>
<evidence type="ECO:0000259" key="2">
    <source>
        <dbReference type="PROSITE" id="PS50110"/>
    </source>
</evidence>
<dbReference type="PANTHER" id="PTHR37299:SF1">
    <property type="entry name" value="STAGE 0 SPORULATION PROTEIN A HOMOLOG"/>
    <property type="match status" value="1"/>
</dbReference>
<reference evidence="4 5" key="1">
    <citation type="submission" date="2020-08" db="EMBL/GenBank/DDBJ databases">
        <title>Genome public.</title>
        <authorList>
            <person name="Liu C."/>
            <person name="Sun Q."/>
        </authorList>
    </citation>
    <scope>NUCLEOTIDE SEQUENCE [LARGE SCALE GENOMIC DNA]</scope>
    <source>
        <strain evidence="4 5">BX2</strain>
    </source>
</reference>
<name>A0ABR7E021_9BACT</name>
<dbReference type="InterPro" id="IPR011006">
    <property type="entry name" value="CheY-like_superfamily"/>
</dbReference>
<dbReference type="Pfam" id="PF04397">
    <property type="entry name" value="LytTR"/>
    <property type="match status" value="1"/>
</dbReference>
<evidence type="ECO:0000313" key="5">
    <source>
        <dbReference type="Proteomes" id="UP000644010"/>
    </source>
</evidence>
<dbReference type="Gene3D" id="3.40.50.2300">
    <property type="match status" value="1"/>
</dbReference>
<dbReference type="InterPro" id="IPR007492">
    <property type="entry name" value="LytTR_DNA-bd_dom"/>
</dbReference>
<evidence type="ECO:0000256" key="1">
    <source>
        <dbReference type="PROSITE-ProRule" id="PRU00169"/>
    </source>
</evidence>
<dbReference type="PROSITE" id="PS50110">
    <property type="entry name" value="RESPONSE_REGULATORY"/>
    <property type="match status" value="1"/>
</dbReference>
<feature type="domain" description="HTH LytTR-type" evidence="3">
    <location>
        <begin position="141"/>
        <end position="209"/>
    </location>
</feature>
<keyword evidence="1" id="KW-0597">Phosphoprotein</keyword>
<dbReference type="SMART" id="SM00448">
    <property type="entry name" value="REC"/>
    <property type="match status" value="1"/>
</dbReference>
<dbReference type="Proteomes" id="UP000644010">
    <property type="component" value="Unassembled WGS sequence"/>
</dbReference>
<evidence type="ECO:0000259" key="3">
    <source>
        <dbReference type="PROSITE" id="PS50930"/>
    </source>
</evidence>
<dbReference type="InterPro" id="IPR001789">
    <property type="entry name" value="Sig_transdc_resp-reg_receiver"/>
</dbReference>
<dbReference type="SUPFAM" id="SSF52172">
    <property type="entry name" value="CheY-like"/>
    <property type="match status" value="1"/>
</dbReference>
<protein>
    <submittedName>
        <fullName evidence="4">Response regulator transcription factor</fullName>
    </submittedName>
</protein>
<organism evidence="4 5">
    <name type="scientific">Parabacteroides segnis</name>
    <dbReference type="NCBI Taxonomy" id="2763058"/>
    <lineage>
        <taxon>Bacteria</taxon>
        <taxon>Pseudomonadati</taxon>
        <taxon>Bacteroidota</taxon>
        <taxon>Bacteroidia</taxon>
        <taxon>Bacteroidales</taxon>
        <taxon>Tannerellaceae</taxon>
        <taxon>Parabacteroides</taxon>
    </lineage>
</organism>
<gene>
    <name evidence="4" type="ORF">H8S77_09460</name>
</gene>
<dbReference type="PROSITE" id="PS50930">
    <property type="entry name" value="HTH_LYTTR"/>
    <property type="match status" value="1"/>
</dbReference>